<reference evidence="9" key="1">
    <citation type="journal article" date="2021" name="PeerJ">
        <title>Extensive microbial diversity within the chicken gut microbiome revealed by metagenomics and culture.</title>
        <authorList>
            <person name="Gilroy R."/>
            <person name="Ravi A."/>
            <person name="Getino M."/>
            <person name="Pursley I."/>
            <person name="Horton D.L."/>
            <person name="Alikhan N.F."/>
            <person name="Baker D."/>
            <person name="Gharbi K."/>
            <person name="Hall N."/>
            <person name="Watson M."/>
            <person name="Adriaenssens E.M."/>
            <person name="Foster-Nyarko E."/>
            <person name="Jarju S."/>
            <person name="Secka A."/>
            <person name="Antonio M."/>
            <person name="Oren A."/>
            <person name="Chaudhuri R.R."/>
            <person name="La Ragione R."/>
            <person name="Hildebrand F."/>
            <person name="Pallen M.J."/>
        </authorList>
    </citation>
    <scope>NUCLEOTIDE SEQUENCE</scope>
    <source>
        <strain evidence="9">A6-441</strain>
    </source>
</reference>
<dbReference type="EMBL" id="JAHLFN010000005">
    <property type="protein sequence ID" value="MBU3841425.1"/>
    <property type="molecule type" value="Genomic_DNA"/>
</dbReference>
<keyword evidence="6 8" id="KW-1133">Transmembrane helix</keyword>
<keyword evidence="4" id="KW-1003">Cell membrane</keyword>
<organism evidence="9 10">
    <name type="scientific">Candidatus Fusobacterium pullicola</name>
    <dbReference type="NCBI Taxonomy" id="2838601"/>
    <lineage>
        <taxon>Bacteria</taxon>
        <taxon>Fusobacteriati</taxon>
        <taxon>Fusobacteriota</taxon>
        <taxon>Fusobacteriia</taxon>
        <taxon>Fusobacteriales</taxon>
        <taxon>Fusobacteriaceae</taxon>
        <taxon>Fusobacterium</taxon>
    </lineage>
</organism>
<comment type="caution">
    <text evidence="9">The sequence shown here is derived from an EMBL/GenBank/DDBJ whole genome shotgun (WGS) entry which is preliminary data.</text>
</comment>
<keyword evidence="5 8" id="KW-0812">Transmembrane</keyword>
<comment type="similarity">
    <text evidence="2">Belongs to the autoinducer-2 exporter (AI-2E) (TC 2.A.86) family.</text>
</comment>
<dbReference type="GO" id="GO:0005886">
    <property type="term" value="C:plasma membrane"/>
    <property type="evidence" value="ECO:0007669"/>
    <property type="project" value="UniProtKB-SubCell"/>
</dbReference>
<sequence>MIKAKGIKIISIGVILIVIQSFLQQYDTFHELYSKYIGYLVPVIHAFFITIFLEPIVSIIEKKFKMKRVVAVIVTILLVFSLIGIFIAIIAPQVIESIKDLYGKLPVMQVQLEKYTSELIEFLKSKGLLLLGDTEIKTSITNFIKENMRYFQNFGISVLWNIMWWGIALTKFVIGFFLAFLILIDKEYFIKFISNILSLIFTKEKAKGIMGFLGESREILLKFVWGRIIVSIAVGIITFLVMFVTGTPYALLSGMMIGMGNMIPYVGSIVAGSIAILLVGLAEPFKLIFLGIAILVAQAVDGWVIGPKIVSETVGMRIFWVVVSILIGGSLFGPVGMFFGVPVFGMIKLICTKILNKKEELITDDK</sequence>
<evidence type="ECO:0000313" key="10">
    <source>
        <dbReference type="Proteomes" id="UP000724657"/>
    </source>
</evidence>
<proteinExistence type="inferred from homology"/>
<dbReference type="GO" id="GO:0055085">
    <property type="term" value="P:transmembrane transport"/>
    <property type="evidence" value="ECO:0007669"/>
    <property type="project" value="TreeGrafter"/>
</dbReference>
<evidence type="ECO:0000256" key="2">
    <source>
        <dbReference type="ARBA" id="ARBA00009773"/>
    </source>
</evidence>
<dbReference type="Proteomes" id="UP000724657">
    <property type="component" value="Unassembled WGS sequence"/>
</dbReference>
<evidence type="ECO:0000256" key="8">
    <source>
        <dbReference type="SAM" id="Phobius"/>
    </source>
</evidence>
<feature type="transmembrane region" description="Helical" evidence="8">
    <location>
        <begin position="7"/>
        <end position="24"/>
    </location>
</feature>
<feature type="transmembrane region" description="Helical" evidence="8">
    <location>
        <begin position="318"/>
        <end position="347"/>
    </location>
</feature>
<gene>
    <name evidence="9" type="ORF">IAA47_00250</name>
</gene>
<comment type="subcellular location">
    <subcellularLocation>
        <location evidence="1">Cell membrane</location>
        <topology evidence="1">Multi-pass membrane protein</topology>
    </subcellularLocation>
</comment>
<evidence type="ECO:0000256" key="7">
    <source>
        <dbReference type="ARBA" id="ARBA00023136"/>
    </source>
</evidence>
<dbReference type="PANTHER" id="PTHR21716">
    <property type="entry name" value="TRANSMEMBRANE PROTEIN"/>
    <property type="match status" value="1"/>
</dbReference>
<evidence type="ECO:0000313" key="9">
    <source>
        <dbReference type="EMBL" id="MBU3841425.1"/>
    </source>
</evidence>
<dbReference type="Pfam" id="PF01594">
    <property type="entry name" value="AI-2E_transport"/>
    <property type="match status" value="1"/>
</dbReference>
<feature type="transmembrane region" description="Helical" evidence="8">
    <location>
        <begin position="262"/>
        <end position="280"/>
    </location>
</feature>
<evidence type="ECO:0000256" key="4">
    <source>
        <dbReference type="ARBA" id="ARBA00022475"/>
    </source>
</evidence>
<accession>A0A9E2KWV1</accession>
<reference evidence="9" key="2">
    <citation type="submission" date="2021-04" db="EMBL/GenBank/DDBJ databases">
        <authorList>
            <person name="Gilroy R."/>
        </authorList>
    </citation>
    <scope>NUCLEOTIDE SEQUENCE</scope>
    <source>
        <strain evidence="9">A6-441</strain>
    </source>
</reference>
<protein>
    <submittedName>
        <fullName evidence="9">AI-2E family transporter</fullName>
    </submittedName>
</protein>
<feature type="transmembrane region" description="Helical" evidence="8">
    <location>
        <begin position="69"/>
        <end position="95"/>
    </location>
</feature>
<dbReference type="PANTHER" id="PTHR21716:SF53">
    <property type="entry name" value="PERMEASE PERM-RELATED"/>
    <property type="match status" value="1"/>
</dbReference>
<evidence type="ECO:0000256" key="6">
    <source>
        <dbReference type="ARBA" id="ARBA00022989"/>
    </source>
</evidence>
<keyword evidence="3" id="KW-0813">Transport</keyword>
<evidence type="ECO:0000256" key="3">
    <source>
        <dbReference type="ARBA" id="ARBA00022448"/>
    </source>
</evidence>
<feature type="transmembrane region" description="Helical" evidence="8">
    <location>
        <begin position="36"/>
        <end position="57"/>
    </location>
</feature>
<evidence type="ECO:0000256" key="5">
    <source>
        <dbReference type="ARBA" id="ARBA00022692"/>
    </source>
</evidence>
<dbReference type="AlphaFoldDB" id="A0A9E2KWV1"/>
<feature type="transmembrane region" description="Helical" evidence="8">
    <location>
        <begin position="162"/>
        <end position="184"/>
    </location>
</feature>
<evidence type="ECO:0000256" key="1">
    <source>
        <dbReference type="ARBA" id="ARBA00004651"/>
    </source>
</evidence>
<name>A0A9E2KWV1_9FUSO</name>
<feature type="transmembrane region" description="Helical" evidence="8">
    <location>
        <begin position="224"/>
        <end position="250"/>
    </location>
</feature>
<keyword evidence="7 8" id="KW-0472">Membrane</keyword>
<feature type="transmembrane region" description="Helical" evidence="8">
    <location>
        <begin position="287"/>
        <end position="306"/>
    </location>
</feature>
<dbReference type="InterPro" id="IPR002549">
    <property type="entry name" value="AI-2E-like"/>
</dbReference>